<dbReference type="Gene3D" id="3.30.980.10">
    <property type="entry name" value="Threonyl-trna Synthetase, Chain A, domain 2"/>
    <property type="match status" value="1"/>
</dbReference>
<dbReference type="Gene3D" id="3.30.930.10">
    <property type="entry name" value="Bira Bifunctional Protein, Domain 2"/>
    <property type="match status" value="1"/>
</dbReference>
<evidence type="ECO:0000256" key="9">
    <source>
        <dbReference type="ARBA" id="ARBA00022917"/>
    </source>
</evidence>
<keyword evidence="9 11" id="KW-0648">Protein biosynthesis</keyword>
<keyword evidence="14" id="KW-1185">Reference proteome</keyword>
<evidence type="ECO:0000256" key="11">
    <source>
        <dbReference type="HAMAP-Rule" id="MF_00036"/>
    </source>
</evidence>
<dbReference type="PANTHER" id="PTHR11777">
    <property type="entry name" value="ALANYL-TRNA SYNTHETASE"/>
    <property type="match status" value="1"/>
</dbReference>
<feature type="binding site" evidence="11">
    <location>
        <position position="666"/>
    </location>
    <ligand>
        <name>Zn(2+)</name>
        <dbReference type="ChEBI" id="CHEBI:29105"/>
    </ligand>
</feature>
<dbReference type="EMBL" id="SRSF01000001">
    <property type="protein sequence ID" value="THH42034.1"/>
    <property type="molecule type" value="Genomic_DNA"/>
</dbReference>
<keyword evidence="6 11" id="KW-0862">Zinc</keyword>
<dbReference type="Pfam" id="PF07973">
    <property type="entry name" value="tRNA_SAD"/>
    <property type="match status" value="1"/>
</dbReference>
<keyword evidence="10 11" id="KW-0030">Aminoacyl-tRNA synthetase</keyword>
<dbReference type="SUPFAM" id="SSF50447">
    <property type="entry name" value="Translation proteins"/>
    <property type="match status" value="1"/>
</dbReference>
<dbReference type="Pfam" id="PF01411">
    <property type="entry name" value="tRNA-synt_2c"/>
    <property type="match status" value="1"/>
</dbReference>
<comment type="cofactor">
    <cofactor evidence="11">
        <name>Zn(2+)</name>
        <dbReference type="ChEBI" id="CHEBI:29105"/>
    </cofactor>
    <text evidence="11">Binds 1 zinc ion per subunit.</text>
</comment>
<dbReference type="InterPro" id="IPR002318">
    <property type="entry name" value="Ala-tRNA-lgiase_IIc"/>
</dbReference>
<dbReference type="InterPro" id="IPR018162">
    <property type="entry name" value="Ala-tRNA-ligase_IIc_anticod-bd"/>
</dbReference>
<dbReference type="InterPro" id="IPR050058">
    <property type="entry name" value="Ala-tRNA_ligase"/>
</dbReference>
<comment type="catalytic activity">
    <reaction evidence="11">
        <text>tRNA(Ala) + L-alanine + ATP = L-alanyl-tRNA(Ala) + AMP + diphosphate</text>
        <dbReference type="Rhea" id="RHEA:12540"/>
        <dbReference type="Rhea" id="RHEA-COMP:9657"/>
        <dbReference type="Rhea" id="RHEA-COMP:9923"/>
        <dbReference type="ChEBI" id="CHEBI:30616"/>
        <dbReference type="ChEBI" id="CHEBI:33019"/>
        <dbReference type="ChEBI" id="CHEBI:57972"/>
        <dbReference type="ChEBI" id="CHEBI:78442"/>
        <dbReference type="ChEBI" id="CHEBI:78497"/>
        <dbReference type="ChEBI" id="CHEBI:456215"/>
        <dbReference type="EC" id="6.1.1.7"/>
    </reaction>
</comment>
<comment type="function">
    <text evidence="11">Catalyzes the attachment of alanine to tRNA(Ala) in a two-step reaction: alanine is first activated by ATP to form Ala-AMP and then transferred to the acceptor end of tRNA(Ala). Also edits incorrectly charged Ser-tRNA(Ala) and Gly-tRNA(Ala) via its editing domain.</text>
</comment>
<keyword evidence="7 11" id="KW-0067">ATP-binding</keyword>
<dbReference type="GO" id="GO:0002161">
    <property type="term" value="F:aminoacyl-tRNA deacylase activity"/>
    <property type="evidence" value="ECO:0007669"/>
    <property type="project" value="TreeGrafter"/>
</dbReference>
<evidence type="ECO:0000256" key="6">
    <source>
        <dbReference type="ARBA" id="ARBA00022833"/>
    </source>
</evidence>
<dbReference type="InterPro" id="IPR045864">
    <property type="entry name" value="aa-tRNA-synth_II/BPL/LPL"/>
</dbReference>
<dbReference type="InterPro" id="IPR018164">
    <property type="entry name" value="Ala-tRNA-synth_IIc_N"/>
</dbReference>
<evidence type="ECO:0000313" key="14">
    <source>
        <dbReference type="Proteomes" id="UP000308528"/>
    </source>
</evidence>
<dbReference type="GO" id="GO:0000049">
    <property type="term" value="F:tRNA binding"/>
    <property type="evidence" value="ECO:0007669"/>
    <property type="project" value="UniProtKB-KW"/>
</dbReference>
<keyword evidence="4 11" id="KW-0479">Metal-binding</keyword>
<dbReference type="InterPro" id="IPR003156">
    <property type="entry name" value="DHHA1_dom"/>
</dbReference>
<dbReference type="EC" id="6.1.1.7" evidence="11"/>
<dbReference type="InterPro" id="IPR012947">
    <property type="entry name" value="tRNA_SAD"/>
</dbReference>
<dbReference type="GO" id="GO:0004813">
    <property type="term" value="F:alanine-tRNA ligase activity"/>
    <property type="evidence" value="ECO:0007669"/>
    <property type="project" value="UniProtKB-UniRule"/>
</dbReference>
<dbReference type="InterPro" id="IPR018163">
    <property type="entry name" value="Thr/Ala-tRNA-synth_IIc_edit"/>
</dbReference>
<evidence type="ECO:0000256" key="5">
    <source>
        <dbReference type="ARBA" id="ARBA00022741"/>
    </source>
</evidence>
<comment type="caution">
    <text evidence="13">The sequence shown here is derived from an EMBL/GenBank/DDBJ whole genome shotgun (WGS) entry which is preliminary data.</text>
</comment>
<dbReference type="Gene3D" id="2.40.30.130">
    <property type="match status" value="1"/>
</dbReference>
<gene>
    <name evidence="11 13" type="primary">alaS</name>
    <name evidence="13" type="ORF">E4021_05490</name>
</gene>
<feature type="binding site" evidence="11">
    <location>
        <position position="562"/>
    </location>
    <ligand>
        <name>Zn(2+)</name>
        <dbReference type="ChEBI" id="CHEBI:29105"/>
    </ligand>
</feature>
<protein>
    <recommendedName>
        <fullName evidence="11">Alanine--tRNA ligase</fullName>
        <ecNumber evidence="11">6.1.1.7</ecNumber>
    </recommendedName>
    <alternativeName>
        <fullName evidence="11">Alanyl-tRNA synthetase</fullName>
        <shortName evidence="11">AlaRS</shortName>
    </alternativeName>
</protein>
<dbReference type="FunFam" id="3.10.310.40:FF:000001">
    <property type="entry name" value="Alanine--tRNA ligase"/>
    <property type="match status" value="1"/>
</dbReference>
<dbReference type="InterPro" id="IPR009000">
    <property type="entry name" value="Transl_B-barrel_sf"/>
</dbReference>
<dbReference type="FunFam" id="3.30.54.20:FF:000001">
    <property type="entry name" value="Alanine--tRNA ligase"/>
    <property type="match status" value="1"/>
</dbReference>
<dbReference type="Pfam" id="PF02272">
    <property type="entry name" value="DHHA1"/>
    <property type="match status" value="1"/>
</dbReference>
<dbReference type="AlphaFoldDB" id="A0A4S4NPQ1"/>
<evidence type="ECO:0000256" key="10">
    <source>
        <dbReference type="ARBA" id="ARBA00023146"/>
    </source>
</evidence>
<dbReference type="RefSeq" id="WP_136457102.1">
    <property type="nucleotide sequence ID" value="NZ_SRSF01000001.1"/>
</dbReference>
<evidence type="ECO:0000256" key="7">
    <source>
        <dbReference type="ARBA" id="ARBA00022840"/>
    </source>
</evidence>
<dbReference type="PANTHER" id="PTHR11777:SF9">
    <property type="entry name" value="ALANINE--TRNA LIGASE, CYTOPLASMIC"/>
    <property type="match status" value="1"/>
</dbReference>
<dbReference type="GO" id="GO:0005524">
    <property type="term" value="F:ATP binding"/>
    <property type="evidence" value="ECO:0007669"/>
    <property type="project" value="UniProtKB-UniRule"/>
</dbReference>
<dbReference type="PRINTS" id="PR00980">
    <property type="entry name" value="TRNASYNTHALA"/>
</dbReference>
<evidence type="ECO:0000256" key="2">
    <source>
        <dbReference type="ARBA" id="ARBA00022555"/>
    </source>
</evidence>
<dbReference type="SUPFAM" id="SSF101353">
    <property type="entry name" value="Putative anticodon-binding domain of alanyl-tRNA synthetase (AlaRS)"/>
    <property type="match status" value="1"/>
</dbReference>
<dbReference type="GO" id="GO:0006419">
    <property type="term" value="P:alanyl-tRNA aminoacylation"/>
    <property type="evidence" value="ECO:0007669"/>
    <property type="project" value="UniProtKB-UniRule"/>
</dbReference>
<evidence type="ECO:0000256" key="4">
    <source>
        <dbReference type="ARBA" id="ARBA00022723"/>
    </source>
</evidence>
<evidence type="ECO:0000256" key="8">
    <source>
        <dbReference type="ARBA" id="ARBA00022884"/>
    </source>
</evidence>
<dbReference type="CDD" id="cd00673">
    <property type="entry name" value="AlaRS_core"/>
    <property type="match status" value="1"/>
</dbReference>
<feature type="binding site" evidence="11">
    <location>
        <position position="566"/>
    </location>
    <ligand>
        <name>Zn(2+)</name>
        <dbReference type="ChEBI" id="CHEBI:29105"/>
    </ligand>
</feature>
<dbReference type="Proteomes" id="UP000308528">
    <property type="component" value="Unassembled WGS sequence"/>
</dbReference>
<proteinExistence type="inferred from homology"/>
<comment type="domain">
    <text evidence="11">Consists of three domains; the N-terminal catalytic domain, the editing domain and the C-terminal C-Ala domain. The editing domain removes incorrectly charged amino acids, while the C-Ala domain, along with tRNA(Ala), serves as a bridge to cooperatively bring together the editing and aminoacylation centers thus stimulating deacylation of misacylated tRNAs.</text>
</comment>
<dbReference type="SUPFAM" id="SSF55681">
    <property type="entry name" value="Class II aaRS and biotin synthetases"/>
    <property type="match status" value="1"/>
</dbReference>
<keyword evidence="2 11" id="KW-0820">tRNA-binding</keyword>
<dbReference type="FunFam" id="3.30.980.10:FF:000004">
    <property type="entry name" value="Alanine--tRNA ligase, cytoplasmic"/>
    <property type="match status" value="1"/>
</dbReference>
<feature type="domain" description="Alanyl-transfer RNA synthetases family profile" evidence="12">
    <location>
        <begin position="1"/>
        <end position="709"/>
    </location>
</feature>
<organism evidence="13 14">
    <name type="scientific">Neolewinella litorea</name>
    <dbReference type="NCBI Taxonomy" id="2562452"/>
    <lineage>
        <taxon>Bacteria</taxon>
        <taxon>Pseudomonadati</taxon>
        <taxon>Bacteroidota</taxon>
        <taxon>Saprospiria</taxon>
        <taxon>Saprospirales</taxon>
        <taxon>Lewinellaceae</taxon>
        <taxon>Neolewinella</taxon>
    </lineage>
</organism>
<reference evidence="13 14" key="1">
    <citation type="submission" date="2019-04" db="EMBL/GenBank/DDBJ databases">
        <title>Lewinella litorea sp. nov., isolated from a marine sand.</title>
        <authorList>
            <person name="Yoon J.-H."/>
        </authorList>
    </citation>
    <scope>NUCLEOTIDE SEQUENCE [LARGE SCALE GENOMIC DNA]</scope>
    <source>
        <strain evidence="13 14">HSMS-39</strain>
    </source>
</reference>
<comment type="similarity">
    <text evidence="1 11">Belongs to the class-II aminoacyl-tRNA synthetase family.</text>
</comment>
<evidence type="ECO:0000259" key="12">
    <source>
        <dbReference type="PROSITE" id="PS50860"/>
    </source>
</evidence>
<comment type="subcellular location">
    <subcellularLocation>
        <location evidence="11">Cytoplasm</location>
    </subcellularLocation>
</comment>
<dbReference type="FunFam" id="3.30.930.10:FF:000011">
    <property type="entry name" value="Alanine--tRNA ligase, cytoplasmic"/>
    <property type="match status" value="1"/>
</dbReference>
<keyword evidence="3 11" id="KW-0436">Ligase</keyword>
<keyword evidence="5 11" id="KW-0547">Nucleotide-binding</keyword>
<dbReference type="Gene3D" id="3.30.54.20">
    <property type="match status" value="1"/>
</dbReference>
<dbReference type="SMART" id="SM00863">
    <property type="entry name" value="tRNA_SAD"/>
    <property type="match status" value="1"/>
</dbReference>
<dbReference type="PROSITE" id="PS50860">
    <property type="entry name" value="AA_TRNA_LIGASE_II_ALA"/>
    <property type="match status" value="1"/>
</dbReference>
<dbReference type="SUPFAM" id="SSF55186">
    <property type="entry name" value="ThrRS/AlaRS common domain"/>
    <property type="match status" value="1"/>
</dbReference>
<dbReference type="HAMAP" id="MF_00036_B">
    <property type="entry name" value="Ala_tRNA_synth_B"/>
    <property type="match status" value="1"/>
</dbReference>
<evidence type="ECO:0000256" key="3">
    <source>
        <dbReference type="ARBA" id="ARBA00022598"/>
    </source>
</evidence>
<dbReference type="OrthoDB" id="9803884at2"/>
<dbReference type="GO" id="GO:0008270">
    <property type="term" value="F:zinc ion binding"/>
    <property type="evidence" value="ECO:0007669"/>
    <property type="project" value="UniProtKB-UniRule"/>
</dbReference>
<sequence>MTATEIRRAFLDFFREKDHKIVPSAPIVNKDDPSLMFTNAGMNQFKDYFLGDRVPDKRRVADTQKCMRVSGKHNDLDDVGRDGTHHTMFEMLGNWSFGDYFKDEAIAWSWELLTDRLGIDPDRLYATIFEGAPDEGIPVDDEARQFWLRYLPEDRVLYGNKKDNFWEMGETGPCGPCTEIHVDLRPDEARAATSGRELVNVDGSGVVEIWNNVFIQFNRRADGSLGNLPERHVDTGMGFERLCMVLQGKDATYDTDIFTPILAEIERLSGHRYGGSYAPDAQSDMAMRVVADHLRAVAFTIADGQLPGSGGAGYVVRRILRRAVRYAYSFLGQQQPFMHKLMPVLVREMGHAFPELARQHEQIERIIQSEERSFLQTLENGLQRFAALETTGGTINGRDAFELYDTFGFPIDLTRLLAEERGLSVDEAGFRAALQEQKDRSRRDAAKEVGDWTVLSDEPSVFIGYDVLSDAGARITKYRTVKVKDKPQYQLVLDRTPFYGESGGQAGDRGRIRVGEEMLQVTDTQKENDLTVHVVDRLPADPQGEVYSEVTALERQAVSNNHTAAHLLHAALHAVLGKHAVQKGQDVRAGKFRFDFSHFERPTDEELQRIEQLVNEKIRANIPLLEQRDVPIAEARNSGAMMLFGEKYGDTVRIITFDPEFSSELCGGTHVKYTGELGLFKITSESALAAGIRRIEGVSGQAAERYVNDRLGTLEEVRGLLKGNPSPADAVRNLQEENRQLKKELDKLQAERAGDLKGELESAFEDLNGVRFLAQKVPLSDAAAIKNLAFQLTGENDNAFVLLASEDDGKALLTLAISKGLAGKGEGALDAGALIRELARHIRGGGGGQPFFATAGGKEPGGIPAVLVQAREQVGQLAASS</sequence>
<accession>A0A4S4NPQ1</accession>
<keyword evidence="11" id="KW-0963">Cytoplasm</keyword>
<dbReference type="GO" id="GO:0005737">
    <property type="term" value="C:cytoplasm"/>
    <property type="evidence" value="ECO:0007669"/>
    <property type="project" value="UniProtKB-SubCell"/>
</dbReference>
<dbReference type="Gene3D" id="3.10.310.40">
    <property type="match status" value="1"/>
</dbReference>
<evidence type="ECO:0000313" key="13">
    <source>
        <dbReference type="EMBL" id="THH42034.1"/>
    </source>
</evidence>
<feature type="binding site" evidence="11">
    <location>
        <position position="670"/>
    </location>
    <ligand>
        <name>Zn(2+)</name>
        <dbReference type="ChEBI" id="CHEBI:29105"/>
    </ligand>
</feature>
<dbReference type="InterPro" id="IPR023033">
    <property type="entry name" value="Ala_tRNA_ligase_euk/bac"/>
</dbReference>
<evidence type="ECO:0000256" key="1">
    <source>
        <dbReference type="ARBA" id="ARBA00008226"/>
    </source>
</evidence>
<name>A0A4S4NPQ1_9BACT</name>
<keyword evidence="8 11" id="KW-0694">RNA-binding</keyword>
<dbReference type="InterPro" id="IPR018165">
    <property type="entry name" value="Ala-tRNA-synth_IIc_core"/>
</dbReference>
<dbReference type="NCBIfam" id="TIGR00344">
    <property type="entry name" value="alaS"/>
    <property type="match status" value="1"/>
</dbReference>